<organism evidence="1">
    <name type="scientific">Nothobranchius rachovii</name>
    <name type="common">bluefin notho</name>
    <dbReference type="NCBI Taxonomy" id="451742"/>
    <lineage>
        <taxon>Eukaryota</taxon>
        <taxon>Metazoa</taxon>
        <taxon>Chordata</taxon>
        <taxon>Craniata</taxon>
        <taxon>Vertebrata</taxon>
        <taxon>Euteleostomi</taxon>
        <taxon>Actinopterygii</taxon>
        <taxon>Neopterygii</taxon>
        <taxon>Teleostei</taxon>
        <taxon>Neoteleostei</taxon>
        <taxon>Acanthomorphata</taxon>
        <taxon>Ovalentaria</taxon>
        <taxon>Atherinomorphae</taxon>
        <taxon>Cyprinodontiformes</taxon>
        <taxon>Nothobranchiidae</taxon>
        <taxon>Nothobranchius</taxon>
    </lineage>
</organism>
<name>A0A1A8QHI3_9TELE</name>
<feature type="non-terminal residue" evidence="1">
    <location>
        <position position="1"/>
    </location>
</feature>
<reference evidence="1" key="1">
    <citation type="submission" date="2016-05" db="EMBL/GenBank/DDBJ databases">
        <authorList>
            <person name="Lavstsen T."/>
            <person name="Jespersen J.S."/>
        </authorList>
    </citation>
    <scope>NUCLEOTIDE SEQUENCE</scope>
    <source>
        <tissue evidence="1">Brain</tissue>
    </source>
</reference>
<evidence type="ECO:0000313" key="1">
    <source>
        <dbReference type="EMBL" id="SBR92872.1"/>
    </source>
</evidence>
<proteinExistence type="predicted"/>
<reference evidence="1" key="2">
    <citation type="submission" date="2016-06" db="EMBL/GenBank/DDBJ databases">
        <title>The genome of a short-lived fish provides insights into sex chromosome evolution and the genetic control of aging.</title>
        <authorList>
            <person name="Reichwald K."/>
            <person name="Felder M."/>
            <person name="Petzold A."/>
            <person name="Koch P."/>
            <person name="Groth M."/>
            <person name="Platzer M."/>
        </authorList>
    </citation>
    <scope>NUCLEOTIDE SEQUENCE</scope>
    <source>
        <tissue evidence="1">Brain</tissue>
    </source>
</reference>
<accession>A0A1A8QHI3</accession>
<protein>
    <submittedName>
        <fullName evidence="1">Major facilitator superfamily domain containing 6</fullName>
    </submittedName>
</protein>
<dbReference type="EMBL" id="HAEI01005345">
    <property type="protein sequence ID" value="SBR92872.1"/>
    <property type="molecule type" value="Transcribed_RNA"/>
</dbReference>
<gene>
    <name evidence="1" type="primary">MFSD6</name>
</gene>
<sequence length="30" mass="3634">FFFFVQNQTLSGLFCVLNPHLFCIRLLFIR</sequence>
<dbReference type="AlphaFoldDB" id="A0A1A8QHI3"/>